<feature type="compositionally biased region" description="Polar residues" evidence="1">
    <location>
        <begin position="138"/>
        <end position="152"/>
    </location>
</feature>
<feature type="compositionally biased region" description="Low complexity" evidence="1">
    <location>
        <begin position="67"/>
        <end position="80"/>
    </location>
</feature>
<dbReference type="Proteomes" id="UP001279734">
    <property type="component" value="Unassembled WGS sequence"/>
</dbReference>
<feature type="region of interest" description="Disordered" evidence="1">
    <location>
        <begin position="67"/>
        <end position="122"/>
    </location>
</feature>
<reference evidence="2" key="1">
    <citation type="submission" date="2023-05" db="EMBL/GenBank/DDBJ databases">
        <title>Nepenthes gracilis genome sequencing.</title>
        <authorList>
            <person name="Fukushima K."/>
        </authorList>
    </citation>
    <scope>NUCLEOTIDE SEQUENCE</scope>
    <source>
        <strain evidence="2">SING2019-196</strain>
    </source>
</reference>
<comment type="caution">
    <text evidence="2">The sequence shown here is derived from an EMBL/GenBank/DDBJ whole genome shotgun (WGS) entry which is preliminary data.</text>
</comment>
<feature type="region of interest" description="Disordered" evidence="1">
    <location>
        <begin position="137"/>
        <end position="168"/>
    </location>
</feature>
<protein>
    <submittedName>
        <fullName evidence="2">Uncharacterized protein</fullName>
    </submittedName>
</protein>
<feature type="compositionally biased region" description="Polar residues" evidence="1">
    <location>
        <begin position="112"/>
        <end position="122"/>
    </location>
</feature>
<evidence type="ECO:0000313" key="3">
    <source>
        <dbReference type="Proteomes" id="UP001279734"/>
    </source>
</evidence>
<proteinExistence type="predicted"/>
<evidence type="ECO:0000313" key="2">
    <source>
        <dbReference type="EMBL" id="GMH03462.1"/>
    </source>
</evidence>
<organism evidence="2 3">
    <name type="scientific">Nepenthes gracilis</name>
    <name type="common">Slender pitcher plant</name>
    <dbReference type="NCBI Taxonomy" id="150966"/>
    <lineage>
        <taxon>Eukaryota</taxon>
        <taxon>Viridiplantae</taxon>
        <taxon>Streptophyta</taxon>
        <taxon>Embryophyta</taxon>
        <taxon>Tracheophyta</taxon>
        <taxon>Spermatophyta</taxon>
        <taxon>Magnoliopsida</taxon>
        <taxon>eudicotyledons</taxon>
        <taxon>Gunneridae</taxon>
        <taxon>Pentapetalae</taxon>
        <taxon>Caryophyllales</taxon>
        <taxon>Nepenthaceae</taxon>
        <taxon>Nepenthes</taxon>
    </lineage>
</organism>
<dbReference type="AlphaFoldDB" id="A0AAD3XGA7"/>
<accession>A0AAD3XGA7</accession>
<dbReference type="EMBL" id="BSYO01000004">
    <property type="protein sequence ID" value="GMH03462.1"/>
    <property type="molecule type" value="Genomic_DNA"/>
</dbReference>
<keyword evidence="3" id="KW-1185">Reference proteome</keyword>
<name>A0AAD3XGA7_NEPGR</name>
<gene>
    <name evidence="2" type="ORF">Nepgr_005301</name>
</gene>
<evidence type="ECO:0000256" key="1">
    <source>
        <dbReference type="SAM" id="MobiDB-lite"/>
    </source>
</evidence>
<sequence>MLLIPWCSLFITRTVHQNYRQQLQPALQHPSKSGRLKGSIPACEQHANHPIPRSQRPSQIIQLVGSNEQQNCSNQQQHNSATSGGISNPAKIGTVAHQTAHHHTSPQDKSAHQTTQHSTEQLISNSSHLWLTAADVAGSNQEPGNSSPQLSLQRIRKMAKQPARNQPQ</sequence>